<gene>
    <name evidence="3" type="ORF">C2857_003339</name>
</gene>
<feature type="region of interest" description="Disordered" evidence="1">
    <location>
        <begin position="278"/>
        <end position="338"/>
    </location>
</feature>
<feature type="region of interest" description="Disordered" evidence="1">
    <location>
        <begin position="456"/>
        <end position="553"/>
    </location>
</feature>
<organism evidence="3 4">
    <name type="scientific">Epichloe festucae (strain Fl1)</name>
    <dbReference type="NCBI Taxonomy" id="877507"/>
    <lineage>
        <taxon>Eukaryota</taxon>
        <taxon>Fungi</taxon>
        <taxon>Dikarya</taxon>
        <taxon>Ascomycota</taxon>
        <taxon>Pezizomycotina</taxon>
        <taxon>Sordariomycetes</taxon>
        <taxon>Hypocreomycetidae</taxon>
        <taxon>Hypocreales</taxon>
        <taxon>Clavicipitaceae</taxon>
        <taxon>Epichloe</taxon>
    </lineage>
</organism>
<dbReference type="InterPro" id="IPR019622">
    <property type="entry name" value="Rrn9_dom"/>
</dbReference>
<protein>
    <recommendedName>
        <fullName evidence="2">Rrn9 domain-containing protein</fullName>
    </recommendedName>
</protein>
<feature type="compositionally biased region" description="Basic residues" evidence="1">
    <location>
        <begin position="297"/>
        <end position="307"/>
    </location>
</feature>
<dbReference type="Proteomes" id="UP000594364">
    <property type="component" value="Chromosome 2"/>
</dbReference>
<feature type="compositionally biased region" description="Basic and acidic residues" evidence="1">
    <location>
        <begin position="646"/>
        <end position="664"/>
    </location>
</feature>
<feature type="compositionally biased region" description="Basic and acidic residues" evidence="1">
    <location>
        <begin position="226"/>
        <end position="241"/>
    </location>
</feature>
<dbReference type="OrthoDB" id="5412288at2759"/>
<evidence type="ECO:0000259" key="2">
    <source>
        <dbReference type="Pfam" id="PF10680"/>
    </source>
</evidence>
<evidence type="ECO:0000313" key="3">
    <source>
        <dbReference type="EMBL" id="QPG96149.1"/>
    </source>
</evidence>
<evidence type="ECO:0000256" key="1">
    <source>
        <dbReference type="SAM" id="MobiDB-lite"/>
    </source>
</evidence>
<proteinExistence type="predicted"/>
<dbReference type="Pfam" id="PF10680">
    <property type="entry name" value="RRN9"/>
    <property type="match status" value="1"/>
</dbReference>
<feature type="compositionally biased region" description="Low complexity" evidence="1">
    <location>
        <begin position="379"/>
        <end position="400"/>
    </location>
</feature>
<dbReference type="AlphaFoldDB" id="A0A7S9KP35"/>
<feature type="region of interest" description="Disordered" evidence="1">
    <location>
        <begin position="379"/>
        <end position="408"/>
    </location>
</feature>
<feature type="compositionally biased region" description="Low complexity" evidence="1">
    <location>
        <begin position="504"/>
        <end position="546"/>
    </location>
</feature>
<feature type="domain" description="Rrn9" evidence="2">
    <location>
        <begin position="58"/>
        <end position="118"/>
    </location>
</feature>
<name>A0A7S9KP35_EPIFF</name>
<evidence type="ECO:0000313" key="4">
    <source>
        <dbReference type="Proteomes" id="UP000594364"/>
    </source>
</evidence>
<keyword evidence="4" id="KW-1185">Reference proteome</keyword>
<feature type="compositionally biased region" description="Pro residues" evidence="1">
    <location>
        <begin position="309"/>
        <end position="318"/>
    </location>
</feature>
<sequence>MESNPPPATQWEDLDSDEIGSVASEDLYENRPNRWTGTKSTWRDLTGEERMLWRSMQQVVDRDLAVHLYDAFALKRQGLDPSTAQGLTVKLDDRQDAVWAPPKAWTAWPLQEKQVPREGLFKEETDENEAFTLRKKEEKLPSTELQDELGATVLRLAKQRFRRRQRHRQHQTRHVPVQPSIETPSSPVPPRDENSENESLLPSSPPGMDEPSDKTSDDGGSPSPSDAERRTTRDYEPTVSTDDHLSYHLLRPSIRHMLAQLDRTLTILHNARVAGLSHLSDSASSTEDDSDAGAGTPRKRGKPRRKPQPAGPIPPSPPSRRGRPRKVHAPLGGETPEEMQLRVARQAHRRLPWTEKDQEAVFEAWLRRGDLRRLRRLEQQQPHGRPGSPPQQQQQQQQQPASAANTEKKLRRWGLRDWSDVIGAASLAGFPPGVIARSAQRCANLFGQGMMLRRLDERPSSRPGFATTEYRPDRIRLSASPSSDDSDSDSPPPEAILTQKRIASRQASLARSRSRSGISSPTSSSPVSSCRRGRSPGRSASASASHSRSHSRSRSRCSSAGLLFCPVQTCHRAANGFARRANLRRHVHLVHPGCAEGEQDEQDESDDEVVGAVHVDGFLKTIHPGRGWRGEDVVARKRWRVCRQAGMDRDRDRDRDRDGDGDGE</sequence>
<feature type="region of interest" description="Disordered" evidence="1">
    <location>
        <begin position="160"/>
        <end position="241"/>
    </location>
</feature>
<feature type="region of interest" description="Disordered" evidence="1">
    <location>
        <begin position="645"/>
        <end position="664"/>
    </location>
</feature>
<accession>A0A7S9KP35</accession>
<reference evidence="3 4" key="1">
    <citation type="journal article" date="2018" name="PLoS Genet.">
        <title>Repeat elements organise 3D genome structure and mediate transcription in the filamentous fungus Epichloe festucae.</title>
        <authorList>
            <person name="Winter D.J."/>
            <person name="Ganley A.R.D."/>
            <person name="Young C.A."/>
            <person name="Liachko I."/>
            <person name="Schardl C.L."/>
            <person name="Dupont P.Y."/>
            <person name="Berry D."/>
            <person name="Ram A."/>
            <person name="Scott B."/>
            <person name="Cox M.P."/>
        </authorList>
    </citation>
    <scope>NUCLEOTIDE SEQUENCE [LARGE SCALE GENOMIC DNA]</scope>
    <source>
        <strain evidence="3 4">Fl1</strain>
    </source>
</reference>
<dbReference type="EMBL" id="CP031386">
    <property type="protein sequence ID" value="QPG96149.1"/>
    <property type="molecule type" value="Genomic_DNA"/>
</dbReference>
<feature type="compositionally biased region" description="Basic residues" evidence="1">
    <location>
        <begin position="160"/>
        <end position="173"/>
    </location>
</feature>
<feature type="region of interest" description="Disordered" evidence="1">
    <location>
        <begin position="1"/>
        <end position="33"/>
    </location>
</feature>